<dbReference type="Proteomes" id="UP000712600">
    <property type="component" value="Unassembled WGS sequence"/>
</dbReference>
<dbReference type="EMBL" id="QGKX02002183">
    <property type="protein sequence ID" value="KAF3487750.1"/>
    <property type="molecule type" value="Genomic_DNA"/>
</dbReference>
<dbReference type="AlphaFoldDB" id="A0A8S9N4U7"/>
<proteinExistence type="predicted"/>
<name>A0A8S9N4U7_BRACR</name>
<gene>
    <name evidence="1" type="ORF">F2Q69_00053583</name>
</gene>
<evidence type="ECO:0000313" key="2">
    <source>
        <dbReference type="Proteomes" id="UP000712600"/>
    </source>
</evidence>
<reference evidence="1" key="1">
    <citation type="submission" date="2019-12" db="EMBL/GenBank/DDBJ databases">
        <title>Genome sequencing and annotation of Brassica cretica.</title>
        <authorList>
            <person name="Studholme D.J."/>
            <person name="Sarris P."/>
        </authorList>
    </citation>
    <scope>NUCLEOTIDE SEQUENCE</scope>
    <source>
        <strain evidence="1">PFS-109/04</strain>
        <tissue evidence="1">Leaf</tissue>
    </source>
</reference>
<sequence length="111" mass="12595">MKAKSWEYRSRDTWTLTLADLKEESDPMYTKPQNKQVELIKVGSQLRFLQTFSASMDVIGRPEWMSTDVRMLISVAAAEISAPWLCVSDITDVAFCTSLPRFVASSTNVRL</sequence>
<comment type="caution">
    <text evidence="1">The sequence shown here is derived from an EMBL/GenBank/DDBJ whole genome shotgun (WGS) entry which is preliminary data.</text>
</comment>
<evidence type="ECO:0000313" key="1">
    <source>
        <dbReference type="EMBL" id="KAF3487750.1"/>
    </source>
</evidence>
<accession>A0A8S9N4U7</accession>
<organism evidence="1 2">
    <name type="scientific">Brassica cretica</name>
    <name type="common">Mustard</name>
    <dbReference type="NCBI Taxonomy" id="69181"/>
    <lineage>
        <taxon>Eukaryota</taxon>
        <taxon>Viridiplantae</taxon>
        <taxon>Streptophyta</taxon>
        <taxon>Embryophyta</taxon>
        <taxon>Tracheophyta</taxon>
        <taxon>Spermatophyta</taxon>
        <taxon>Magnoliopsida</taxon>
        <taxon>eudicotyledons</taxon>
        <taxon>Gunneridae</taxon>
        <taxon>Pentapetalae</taxon>
        <taxon>rosids</taxon>
        <taxon>malvids</taxon>
        <taxon>Brassicales</taxon>
        <taxon>Brassicaceae</taxon>
        <taxon>Brassiceae</taxon>
        <taxon>Brassica</taxon>
    </lineage>
</organism>
<protein>
    <submittedName>
        <fullName evidence="1">Uncharacterized protein</fullName>
    </submittedName>
</protein>